<dbReference type="InParanoid" id="A0A1Y2DXJ8"/>
<reference evidence="1 2" key="1">
    <citation type="submission" date="2016-07" db="EMBL/GenBank/DDBJ databases">
        <title>Pervasive Adenine N6-methylation of Active Genes in Fungi.</title>
        <authorList>
            <consortium name="DOE Joint Genome Institute"/>
            <person name="Mondo S.J."/>
            <person name="Dannebaum R.O."/>
            <person name="Kuo R.C."/>
            <person name="Labutti K."/>
            <person name="Haridas S."/>
            <person name="Kuo A."/>
            <person name="Salamov A."/>
            <person name="Ahrendt S.R."/>
            <person name="Lipzen A."/>
            <person name="Sullivan W."/>
            <person name="Andreopoulos W.B."/>
            <person name="Clum A."/>
            <person name="Lindquist E."/>
            <person name="Daum C."/>
            <person name="Ramamoorthy G.K."/>
            <person name="Gryganskyi A."/>
            <person name="Culley D."/>
            <person name="Magnuson J.K."/>
            <person name="James T.Y."/>
            <person name="O'Malley M.A."/>
            <person name="Stajich J.E."/>
            <person name="Spatafora J.W."/>
            <person name="Visel A."/>
            <person name="Grigoriev I.V."/>
        </authorList>
    </citation>
    <scope>NUCLEOTIDE SEQUENCE [LARGE SCALE GENOMIC DNA]</scope>
    <source>
        <strain evidence="1 2">CBS 129021</strain>
    </source>
</reference>
<dbReference type="Proteomes" id="UP000193689">
    <property type="component" value="Unassembled WGS sequence"/>
</dbReference>
<comment type="caution">
    <text evidence="1">The sequence shown here is derived from an EMBL/GenBank/DDBJ whole genome shotgun (WGS) entry which is preliminary data.</text>
</comment>
<keyword evidence="2" id="KW-1185">Reference proteome</keyword>
<dbReference type="PANTHER" id="PTHR12459">
    <property type="entry name" value="TRANSMEMBRANE PROTEIN 135-RELATED"/>
    <property type="match status" value="1"/>
</dbReference>
<dbReference type="GeneID" id="63772226"/>
<dbReference type="EMBL" id="MCFJ01000007">
    <property type="protein sequence ID" value="ORY63991.1"/>
    <property type="molecule type" value="Genomic_DNA"/>
</dbReference>
<dbReference type="RefSeq" id="XP_040715405.1">
    <property type="nucleotide sequence ID" value="XM_040856014.1"/>
</dbReference>
<gene>
    <name evidence="1" type="ORF">BCR38DRAFT_343228</name>
</gene>
<evidence type="ECO:0000313" key="1">
    <source>
        <dbReference type="EMBL" id="ORY63991.1"/>
    </source>
</evidence>
<dbReference type="InterPro" id="IPR026749">
    <property type="entry name" value="Tmem135"/>
</dbReference>
<dbReference type="AlphaFoldDB" id="A0A1Y2DXJ8"/>
<dbReference type="OrthoDB" id="4021778at2759"/>
<name>A0A1Y2DXJ8_9PEZI</name>
<dbReference type="PANTHER" id="PTHR12459:SF15">
    <property type="entry name" value="TRANSMEMBRANE PROTEIN 135"/>
    <property type="match status" value="1"/>
</dbReference>
<sequence length="494" mass="55061">MTTSSLQPGSTRSRPKWDEAIPPVLRPLLRAYALGYASVVAPRLLTLVLQLVTRRSRDASNTTIPKLPRESFLVSLRRILRGGLALQRFPTFCAALVGGSTLLDVLSRFQIFISILSFEIIINGRHRLSRWIATFVAACLGLKLLQSRRSERFEETNPVKSELTPGTIHHTTRYAGRTLDLSLFAVTRALDVIVGGLWARRRGRRLASGRWTRVESAISNLTDPAIFAISCSLIMWAWVYSPSSLPRAYDKWISSAAAVDTRLIEALKRFRTGEIRYQEDTGQAPLLQGMCLEYKWPLQWGDPAKAIPFPCEIVHMGCGPSCEYHALSRCYRSCKWSMAMYLPLNLLLVVRHPNAKGLKTALLSACRSSAFLGSFIMLFYYGVCLARTRVGPHLIGRNSTACNKIDDGICVGSGCFLCGWSILLEAAGRRKDMALFVAPRAMATVLPRRYAWDKQWRETVVFAASTAVVFTCALEDRKRVRGVLGNVLGTVLEA</sequence>
<protein>
    <recommendedName>
        <fullName evidence="3">Integral membrane protein</fullName>
    </recommendedName>
</protein>
<organism evidence="1 2">
    <name type="scientific">Pseudomassariella vexata</name>
    <dbReference type="NCBI Taxonomy" id="1141098"/>
    <lineage>
        <taxon>Eukaryota</taxon>
        <taxon>Fungi</taxon>
        <taxon>Dikarya</taxon>
        <taxon>Ascomycota</taxon>
        <taxon>Pezizomycotina</taxon>
        <taxon>Sordariomycetes</taxon>
        <taxon>Xylariomycetidae</taxon>
        <taxon>Amphisphaeriales</taxon>
        <taxon>Pseudomassariaceae</taxon>
        <taxon>Pseudomassariella</taxon>
    </lineage>
</organism>
<proteinExistence type="predicted"/>
<evidence type="ECO:0008006" key="3">
    <source>
        <dbReference type="Google" id="ProtNLM"/>
    </source>
</evidence>
<accession>A0A1Y2DXJ8</accession>
<evidence type="ECO:0000313" key="2">
    <source>
        <dbReference type="Proteomes" id="UP000193689"/>
    </source>
</evidence>